<comment type="caution">
    <text evidence="7">The sequence shown here is derived from an EMBL/GenBank/DDBJ whole genome shotgun (WGS) entry which is preliminary data.</text>
</comment>
<dbReference type="InterPro" id="IPR039262">
    <property type="entry name" value="DTWD2/TAPT"/>
</dbReference>
<evidence type="ECO:0000256" key="2">
    <source>
        <dbReference type="ARBA" id="ARBA00022679"/>
    </source>
</evidence>
<evidence type="ECO:0000256" key="4">
    <source>
        <dbReference type="ARBA" id="ARBA00022694"/>
    </source>
</evidence>
<keyword evidence="3" id="KW-0949">S-adenosyl-L-methionine</keyword>
<evidence type="ECO:0000313" key="7">
    <source>
        <dbReference type="EMBL" id="GLQ71814.1"/>
    </source>
</evidence>
<dbReference type="PANTHER" id="PTHR21392">
    <property type="entry name" value="TRNA-URIDINE AMINOCARBOXYPROPYLTRANSFERASE 2"/>
    <property type="match status" value="1"/>
</dbReference>
<dbReference type="PANTHER" id="PTHR21392:SF0">
    <property type="entry name" value="TRNA-URIDINE AMINOCARBOXYPROPYLTRANSFERASE 2"/>
    <property type="match status" value="1"/>
</dbReference>
<proteinExistence type="inferred from homology"/>
<dbReference type="Proteomes" id="UP001156690">
    <property type="component" value="Unassembled WGS sequence"/>
</dbReference>
<dbReference type="AlphaFoldDB" id="A0AAV5NMD9"/>
<dbReference type="GO" id="GO:0016432">
    <property type="term" value="F:tRNA-uridine aminocarboxypropyltransferase activity"/>
    <property type="evidence" value="ECO:0007669"/>
    <property type="project" value="UniProtKB-EC"/>
</dbReference>
<protein>
    <recommendedName>
        <fullName evidence="1">tRNA-uridine aminocarboxypropyltransferase</fullName>
        <ecNumber evidence="1">2.5.1.25</ecNumber>
    </recommendedName>
</protein>
<comment type="similarity">
    <text evidence="5">Belongs to the TDD superfamily. DTWD2 family.</text>
</comment>
<dbReference type="GO" id="GO:0008033">
    <property type="term" value="P:tRNA processing"/>
    <property type="evidence" value="ECO:0007669"/>
    <property type="project" value="UniProtKB-KW"/>
</dbReference>
<organism evidence="7 8">
    <name type="scientific">Vibrio penaeicida</name>
    <dbReference type="NCBI Taxonomy" id="104609"/>
    <lineage>
        <taxon>Bacteria</taxon>
        <taxon>Pseudomonadati</taxon>
        <taxon>Pseudomonadota</taxon>
        <taxon>Gammaproteobacteria</taxon>
        <taxon>Vibrionales</taxon>
        <taxon>Vibrionaceae</taxon>
        <taxon>Vibrio</taxon>
    </lineage>
</organism>
<name>A0AAV5NMD9_9VIBR</name>
<accession>A0AAV5NMD9</accession>
<gene>
    <name evidence="7" type="ORF">GCM10007932_11740</name>
</gene>
<keyword evidence="8" id="KW-1185">Reference proteome</keyword>
<reference evidence="8" key="1">
    <citation type="journal article" date="2019" name="Int. J. Syst. Evol. Microbiol.">
        <title>The Global Catalogue of Microorganisms (GCM) 10K type strain sequencing project: providing services to taxonomists for standard genome sequencing and annotation.</title>
        <authorList>
            <consortium name="The Broad Institute Genomics Platform"/>
            <consortium name="The Broad Institute Genome Sequencing Center for Infectious Disease"/>
            <person name="Wu L."/>
            <person name="Ma J."/>
        </authorList>
    </citation>
    <scope>NUCLEOTIDE SEQUENCE [LARGE SCALE GENOMIC DNA]</scope>
    <source>
        <strain evidence="8">NBRC 15640</strain>
    </source>
</reference>
<dbReference type="EMBL" id="BSNX01000008">
    <property type="protein sequence ID" value="GLQ71814.1"/>
    <property type="molecule type" value="Genomic_DNA"/>
</dbReference>
<evidence type="ECO:0000256" key="5">
    <source>
        <dbReference type="ARBA" id="ARBA00034489"/>
    </source>
</evidence>
<dbReference type="InterPro" id="IPR005636">
    <property type="entry name" value="DTW"/>
</dbReference>
<dbReference type="EC" id="2.5.1.25" evidence="1"/>
<evidence type="ECO:0000256" key="3">
    <source>
        <dbReference type="ARBA" id="ARBA00022691"/>
    </source>
</evidence>
<evidence type="ECO:0000256" key="1">
    <source>
        <dbReference type="ARBA" id="ARBA00012386"/>
    </source>
</evidence>
<evidence type="ECO:0000313" key="8">
    <source>
        <dbReference type="Proteomes" id="UP001156690"/>
    </source>
</evidence>
<keyword evidence="2" id="KW-0808">Transferase</keyword>
<keyword evidence="4" id="KW-0819">tRNA processing</keyword>
<feature type="domain" description="DTW" evidence="6">
    <location>
        <begin position="1"/>
        <end position="177"/>
    </location>
</feature>
<evidence type="ECO:0000259" key="6">
    <source>
        <dbReference type="SMART" id="SM01144"/>
    </source>
</evidence>
<dbReference type="SMART" id="SM01144">
    <property type="entry name" value="DTW"/>
    <property type="match status" value="1"/>
</dbReference>
<dbReference type="Pfam" id="PF03942">
    <property type="entry name" value="DTW"/>
    <property type="match status" value="1"/>
</dbReference>
<sequence>MCICHTIQNLHSEVELIILQHPDEVHRAMGTARILNLSLDSCRIFVGENFSEHTELNDLLQDDSYNHSVLFPSEESVPVSRLGNDEIRKHRVLLIDGTWKKAYKIWRLSENLHSLTSVALPVDLEGNYRIRKAPSSNSLSTVEAGFHLLNILDVTRDFTPLIESFNQMVDMQFKHIPPHIRAQNY</sequence>